<dbReference type="AlphaFoldDB" id="A0A7S0CEG8"/>
<evidence type="ECO:0000256" key="1">
    <source>
        <dbReference type="SAM" id="MobiDB-lite"/>
    </source>
</evidence>
<dbReference type="EMBL" id="HBEL01033529">
    <property type="protein sequence ID" value="CAD8419626.1"/>
    <property type="molecule type" value="Transcribed_RNA"/>
</dbReference>
<evidence type="ECO:0000313" key="2">
    <source>
        <dbReference type="EMBL" id="CAD8419626.1"/>
    </source>
</evidence>
<accession>A0A7S0CEG8</accession>
<feature type="compositionally biased region" description="Basic residues" evidence="1">
    <location>
        <begin position="569"/>
        <end position="583"/>
    </location>
</feature>
<gene>
    <name evidence="2" type="ORF">PINE0816_LOCUS15761</name>
</gene>
<organism evidence="2">
    <name type="scientific">Proboscia inermis</name>
    <dbReference type="NCBI Taxonomy" id="420281"/>
    <lineage>
        <taxon>Eukaryota</taxon>
        <taxon>Sar</taxon>
        <taxon>Stramenopiles</taxon>
        <taxon>Ochrophyta</taxon>
        <taxon>Bacillariophyta</taxon>
        <taxon>Coscinodiscophyceae</taxon>
        <taxon>Rhizosoleniophycidae</taxon>
        <taxon>Rhizosoleniales</taxon>
        <taxon>Rhizosoleniaceae</taxon>
        <taxon>Proboscia</taxon>
    </lineage>
</organism>
<feature type="compositionally biased region" description="Polar residues" evidence="1">
    <location>
        <begin position="7"/>
        <end position="17"/>
    </location>
</feature>
<feature type="region of interest" description="Disordered" evidence="1">
    <location>
        <begin position="1"/>
        <end position="20"/>
    </location>
</feature>
<reference evidence="2" key="1">
    <citation type="submission" date="2021-01" db="EMBL/GenBank/DDBJ databases">
        <authorList>
            <person name="Corre E."/>
            <person name="Pelletier E."/>
            <person name="Niang G."/>
            <person name="Scheremetjew M."/>
            <person name="Finn R."/>
            <person name="Kale V."/>
            <person name="Holt S."/>
            <person name="Cochrane G."/>
            <person name="Meng A."/>
            <person name="Brown T."/>
            <person name="Cohen L."/>
        </authorList>
    </citation>
    <scope>NUCLEOTIDE SEQUENCE</scope>
    <source>
        <strain evidence="2">CCAP1064/1</strain>
    </source>
</reference>
<name>A0A7S0CEG8_9STRA</name>
<sequence>MAMRLFDNSSPSRTINQSKDENIHTSGDIIQSLIDTRILIQDCIDCNTNYAGGSSAFRELLAVARHFALSAGDTKLLNSFDESLSIFKGNSSRPSKEVLGDTFDLPIGRKSHKVKSNKQISICNVPLSKKKKKQFLPLLRVMHPDSIEKGKELRVRRVLVESCHVSNTERVSTNFGRNSVSPGKLVTNLSFDDLRNGQSYNPEENVAISNGQIDSLNKEILISIVVNGKQPSQESLPSIVTTPIPSYAVADASEKAVRSLFSMAETYLKSIKKIDVDAQSILSLNDVIMLRVASIDGSPLWQEAHILRYCRKHEIPKGGDHSKQNSYIVLLPDGLRLEKVLDPCTLDRGIGREWSTMSDWTGFCALPVDILDSILFGADVHFPSKIGGRVEGVIVQRVGLSLHSVPKWRVKLARKHLKHGEPPFIDFSAAELRESVIISDKSVIRVFEKIVDSYCSSGFGSSDAVIAHDTINSSSKSVNDDDRRWALERMEQERLGMFTKRRGRPSQKKSTILKDFSSCMHKLRKQLNYGDESLHSKQKKSMSSPCCVLKPSTPKASTPRRKSDERIGSVKRGRGRANVKIRT</sequence>
<protein>
    <submittedName>
        <fullName evidence="2">Uncharacterized protein</fullName>
    </submittedName>
</protein>
<proteinExistence type="predicted"/>
<feature type="region of interest" description="Disordered" evidence="1">
    <location>
        <begin position="532"/>
        <end position="583"/>
    </location>
</feature>